<name>A0A0F0CS88_9BACT</name>
<dbReference type="EMBL" id="JYNY01000372">
    <property type="protein sequence ID" value="KJJ84381.1"/>
    <property type="molecule type" value="Genomic_DNA"/>
</dbReference>
<keyword evidence="2" id="KW-1185">Reference proteome</keyword>
<proteinExistence type="predicted"/>
<dbReference type="AlphaFoldDB" id="A0A0F0CS88"/>
<evidence type="ECO:0000313" key="1">
    <source>
        <dbReference type="EMBL" id="KJJ84381.1"/>
    </source>
</evidence>
<protein>
    <submittedName>
        <fullName evidence="1">Uncharacterized protein</fullName>
    </submittedName>
</protein>
<accession>A0A0F0CS88</accession>
<organism evidence="1 2">
    <name type="scientific">Candidatus Omnitrophus magneticus</name>
    <dbReference type="NCBI Taxonomy" id="1609969"/>
    <lineage>
        <taxon>Bacteria</taxon>
        <taxon>Pseudomonadati</taxon>
        <taxon>Candidatus Omnitrophota</taxon>
        <taxon>Candidatus Omnitrophus</taxon>
    </lineage>
</organism>
<sequence>MFFLQLFFFGFYLERWTFAFFLDARHLRDYLVSVIWQPCALLGREVHDFASYLFK</sequence>
<dbReference type="Proteomes" id="UP000033428">
    <property type="component" value="Unassembled WGS sequence"/>
</dbReference>
<reference evidence="1 2" key="1">
    <citation type="submission" date="2015-02" db="EMBL/GenBank/DDBJ databases">
        <title>Single-cell genomics of uncultivated deep-branching MTB reveals a conserved set of magnetosome genes.</title>
        <authorList>
            <person name="Kolinko S."/>
            <person name="Richter M."/>
            <person name="Glockner F.O."/>
            <person name="Brachmann A."/>
            <person name="Schuler D."/>
        </authorList>
    </citation>
    <scope>NUCLEOTIDE SEQUENCE [LARGE SCALE GENOMIC DNA]</scope>
    <source>
        <strain evidence="1">SKK-01</strain>
    </source>
</reference>
<comment type="caution">
    <text evidence="1">The sequence shown here is derived from an EMBL/GenBank/DDBJ whole genome shotgun (WGS) entry which is preliminary data.</text>
</comment>
<evidence type="ECO:0000313" key="2">
    <source>
        <dbReference type="Proteomes" id="UP000033428"/>
    </source>
</evidence>
<gene>
    <name evidence="1" type="ORF">OMAG_001844</name>
</gene>